<name>A0ABD0LHL6_9CAEN</name>
<comment type="caution">
    <text evidence="1">The sequence shown here is derived from an EMBL/GenBank/DDBJ whole genome shotgun (WGS) entry which is preliminary data.</text>
</comment>
<evidence type="ECO:0000313" key="2">
    <source>
        <dbReference type="Proteomes" id="UP001519460"/>
    </source>
</evidence>
<organism evidence="1 2">
    <name type="scientific">Batillaria attramentaria</name>
    <dbReference type="NCBI Taxonomy" id="370345"/>
    <lineage>
        <taxon>Eukaryota</taxon>
        <taxon>Metazoa</taxon>
        <taxon>Spiralia</taxon>
        <taxon>Lophotrochozoa</taxon>
        <taxon>Mollusca</taxon>
        <taxon>Gastropoda</taxon>
        <taxon>Caenogastropoda</taxon>
        <taxon>Sorbeoconcha</taxon>
        <taxon>Cerithioidea</taxon>
        <taxon>Batillariidae</taxon>
        <taxon>Batillaria</taxon>
    </lineage>
</organism>
<dbReference type="EMBL" id="JACVVK020000050">
    <property type="protein sequence ID" value="KAK7498474.1"/>
    <property type="molecule type" value="Genomic_DNA"/>
</dbReference>
<keyword evidence="2" id="KW-1185">Reference proteome</keyword>
<dbReference type="AlphaFoldDB" id="A0ABD0LHL6"/>
<protein>
    <submittedName>
        <fullName evidence="1">Uncharacterized protein</fullName>
    </submittedName>
</protein>
<evidence type="ECO:0000313" key="1">
    <source>
        <dbReference type="EMBL" id="KAK7498474.1"/>
    </source>
</evidence>
<gene>
    <name evidence="1" type="ORF">BaRGS_00010134</name>
</gene>
<reference evidence="1 2" key="1">
    <citation type="journal article" date="2023" name="Sci. Data">
        <title>Genome assembly of the Korean intertidal mud-creeper Batillaria attramentaria.</title>
        <authorList>
            <person name="Patra A.K."/>
            <person name="Ho P.T."/>
            <person name="Jun S."/>
            <person name="Lee S.J."/>
            <person name="Kim Y."/>
            <person name="Won Y.J."/>
        </authorList>
    </citation>
    <scope>NUCLEOTIDE SEQUENCE [LARGE SCALE GENOMIC DNA]</scope>
    <source>
        <strain evidence="1">Wonlab-2016</strain>
    </source>
</reference>
<dbReference type="Proteomes" id="UP001519460">
    <property type="component" value="Unassembled WGS sequence"/>
</dbReference>
<sequence length="91" mass="10026">MQQSVIGLDAKCQPAIGPQQSRAQDRRCHVMCRTGLSGCCSRRVSGRIYRSGRVSQRLPDHLLFKSGEPVTCKPLQLVSFPCLKPSVGRLS</sequence>
<proteinExistence type="predicted"/>
<accession>A0ABD0LHL6</accession>